<dbReference type="EMBL" id="AATS01000019">
    <property type="protein sequence ID" value="EAU53677.1"/>
    <property type="molecule type" value="Genomic_DNA"/>
</dbReference>
<evidence type="ECO:0008006" key="3">
    <source>
        <dbReference type="Google" id="ProtNLM"/>
    </source>
</evidence>
<dbReference type="STRING" id="314344.AL013_08595"/>
<sequence length="116" mass="13097">MSDYPAKTCDISNLVRHPKLVEAAVRGMKTRQGRDGVYAWPEETFELEGVTFVVTSLTRERLGDMTDADAQAEGYPNLAAYKDLILRMHKGMQWNPDALVWVHRFRKLDAAPACEG</sequence>
<dbReference type="OrthoDB" id="2719516at2"/>
<organism evidence="1 2">
    <name type="scientific">Mariprofundus ferrooxydans PV-1</name>
    <dbReference type="NCBI Taxonomy" id="314345"/>
    <lineage>
        <taxon>Bacteria</taxon>
        <taxon>Pseudomonadati</taxon>
        <taxon>Pseudomonadota</taxon>
        <taxon>Candidatius Mariprofundia</taxon>
        <taxon>Mariprofundales</taxon>
        <taxon>Mariprofundaceae</taxon>
        <taxon>Mariprofundus</taxon>
    </lineage>
</organism>
<dbReference type="eggNOG" id="COG2411">
    <property type="taxonomic scope" value="Bacteria"/>
</dbReference>
<evidence type="ECO:0000313" key="2">
    <source>
        <dbReference type="Proteomes" id="UP000005297"/>
    </source>
</evidence>
<dbReference type="HOGENOM" id="CLU_149288_0_0_0"/>
<protein>
    <recommendedName>
        <fullName evidence="3">ASCH domain-containing protein</fullName>
    </recommendedName>
</protein>
<proteinExistence type="predicted"/>
<dbReference type="CDD" id="cd06552">
    <property type="entry name" value="ASCH_yqfb_like"/>
    <property type="match status" value="1"/>
</dbReference>
<reference evidence="1 2" key="1">
    <citation type="submission" date="2006-09" db="EMBL/GenBank/DDBJ databases">
        <authorList>
            <person name="Emerson D."/>
            <person name="Ferriera S."/>
            <person name="Johnson J."/>
            <person name="Kravitz S."/>
            <person name="Halpern A."/>
            <person name="Remington K."/>
            <person name="Beeson K."/>
            <person name="Tran B."/>
            <person name="Rogers Y.-H."/>
            <person name="Friedman R."/>
            <person name="Venter J.C."/>
        </authorList>
    </citation>
    <scope>NUCLEOTIDE SEQUENCE [LARGE SCALE GENOMIC DNA]</scope>
    <source>
        <strain evidence="1 2">PV-1</strain>
    </source>
</reference>
<dbReference type="AlphaFoldDB" id="Q0EWK0"/>
<keyword evidence="2" id="KW-1185">Reference proteome</keyword>
<dbReference type="RefSeq" id="WP_009850015.1">
    <property type="nucleotide sequence ID" value="NZ_DS022294.1"/>
</dbReference>
<gene>
    <name evidence="1" type="ORF">SPV1_12510</name>
</gene>
<evidence type="ECO:0000313" key="1">
    <source>
        <dbReference type="EMBL" id="EAU53677.1"/>
    </source>
</evidence>
<comment type="caution">
    <text evidence="1">The sequence shown here is derived from an EMBL/GenBank/DDBJ whole genome shotgun (WGS) entry which is preliminary data.</text>
</comment>
<dbReference type="InterPro" id="IPR015947">
    <property type="entry name" value="PUA-like_sf"/>
</dbReference>
<name>Q0EWK0_9PROT</name>
<accession>Q0EWK0</accession>
<dbReference type="InParanoid" id="Q0EWK0"/>
<dbReference type="SUPFAM" id="SSF88697">
    <property type="entry name" value="PUA domain-like"/>
    <property type="match status" value="1"/>
</dbReference>
<dbReference type="Proteomes" id="UP000005297">
    <property type="component" value="Unassembled WGS sequence"/>
</dbReference>